<evidence type="ECO:0000256" key="3">
    <source>
        <dbReference type="PROSITE-ProRule" id="PRU00339"/>
    </source>
</evidence>
<evidence type="ECO:0000313" key="5">
    <source>
        <dbReference type="EMBL" id="CAD9342957.1"/>
    </source>
</evidence>
<name>A0A7S1ZLN5_9STRA</name>
<feature type="compositionally biased region" description="Low complexity" evidence="4">
    <location>
        <begin position="1"/>
        <end position="22"/>
    </location>
</feature>
<dbReference type="AlphaFoldDB" id="A0A7S1ZLN5"/>
<dbReference type="PROSITE" id="PS50005">
    <property type="entry name" value="TPR"/>
    <property type="match status" value="1"/>
</dbReference>
<dbReference type="PANTHER" id="PTHR22904">
    <property type="entry name" value="TPR REPEAT CONTAINING PROTEIN"/>
    <property type="match status" value="1"/>
</dbReference>
<organism evidence="5">
    <name type="scientific">Ditylum brightwellii</name>
    <dbReference type="NCBI Taxonomy" id="49249"/>
    <lineage>
        <taxon>Eukaryota</taxon>
        <taxon>Sar</taxon>
        <taxon>Stramenopiles</taxon>
        <taxon>Ochrophyta</taxon>
        <taxon>Bacillariophyta</taxon>
        <taxon>Mediophyceae</taxon>
        <taxon>Lithodesmiophycidae</taxon>
        <taxon>Lithodesmiales</taxon>
        <taxon>Lithodesmiaceae</taxon>
        <taxon>Ditylum</taxon>
    </lineage>
</organism>
<dbReference type="SMART" id="SM00028">
    <property type="entry name" value="TPR"/>
    <property type="match status" value="3"/>
</dbReference>
<feature type="region of interest" description="Disordered" evidence="4">
    <location>
        <begin position="1"/>
        <end position="92"/>
    </location>
</feature>
<dbReference type="InterPro" id="IPR019734">
    <property type="entry name" value="TPR_rpt"/>
</dbReference>
<proteinExistence type="predicted"/>
<dbReference type="EMBL" id="HBGN01027257">
    <property type="protein sequence ID" value="CAD9342957.1"/>
    <property type="molecule type" value="Transcribed_RNA"/>
</dbReference>
<keyword evidence="1" id="KW-0677">Repeat</keyword>
<accession>A0A7S1ZLN5</accession>
<feature type="compositionally biased region" description="Basic and acidic residues" evidence="4">
    <location>
        <begin position="31"/>
        <end position="41"/>
    </location>
</feature>
<feature type="repeat" description="TPR" evidence="3">
    <location>
        <begin position="427"/>
        <end position="460"/>
    </location>
</feature>
<gene>
    <name evidence="5" type="ORF">DBRI1063_LOCUS17585</name>
</gene>
<dbReference type="Gene3D" id="1.25.40.10">
    <property type="entry name" value="Tetratricopeptide repeat domain"/>
    <property type="match status" value="1"/>
</dbReference>
<dbReference type="InterPro" id="IPR011990">
    <property type="entry name" value="TPR-like_helical_dom_sf"/>
</dbReference>
<keyword evidence="2 3" id="KW-0802">TPR repeat</keyword>
<evidence type="ECO:0000256" key="2">
    <source>
        <dbReference type="ARBA" id="ARBA00022803"/>
    </source>
</evidence>
<dbReference type="InterPro" id="IPR016098">
    <property type="entry name" value="CAP/MinC_C"/>
</dbReference>
<dbReference type="PANTHER" id="PTHR22904:SF523">
    <property type="entry name" value="STRESS-INDUCED-PHOSPHOPROTEIN 1"/>
    <property type="match status" value="1"/>
</dbReference>
<dbReference type="Pfam" id="PF13181">
    <property type="entry name" value="TPR_8"/>
    <property type="match status" value="1"/>
</dbReference>
<dbReference type="Gene3D" id="2.160.20.70">
    <property type="match status" value="1"/>
</dbReference>
<protein>
    <submittedName>
        <fullName evidence="5">Uncharacterized protein</fullName>
    </submittedName>
</protein>
<reference evidence="5" key="1">
    <citation type="submission" date="2021-01" db="EMBL/GenBank/DDBJ databases">
        <authorList>
            <person name="Corre E."/>
            <person name="Pelletier E."/>
            <person name="Niang G."/>
            <person name="Scheremetjew M."/>
            <person name="Finn R."/>
            <person name="Kale V."/>
            <person name="Holt S."/>
            <person name="Cochrane G."/>
            <person name="Meng A."/>
            <person name="Brown T."/>
            <person name="Cohen L."/>
        </authorList>
    </citation>
    <scope>NUCLEOTIDE SEQUENCE</scope>
    <source>
        <strain evidence="5">Pop2</strain>
    </source>
</reference>
<dbReference type="SUPFAM" id="SSF48452">
    <property type="entry name" value="TPR-like"/>
    <property type="match status" value="1"/>
</dbReference>
<evidence type="ECO:0000256" key="4">
    <source>
        <dbReference type="SAM" id="MobiDB-lite"/>
    </source>
</evidence>
<sequence length="483" mass="54300">MTATDTTATPVSTTETPQTTSTGIAGRTNYRHWDKITRDLVTETEEEEQRESALESEQLGHTRVPYSKAEEEERAKAEAARNAKKALDAQKEREQSATVVLEDLIKKSEDECVVSPAMLGGRRVVTLRNIKGPGKIVFPPALTELGHTAEQDGVCVKGLIKVFIENCQDIEVVSLCKIITSTIEITHCKNLQLTVGQERLSTLQADMCTSLTIKFQSVGLWGAKEDRIYHAGVSDMTLLLPVPGQPNDQPLCRTMDYIKDGAQQRGNATKEEYQFATFIDESTKQLKTESVVRIRGRMLTETERRERDSFLARADQTTEQKGTEERGIDEEEAQDIIQQCAVHKGEGNDAFKHGEYAQAVLFYSLAIDKSQVLPPFSPTEPKVKNEHTFTERHICFSNRAACFLKLGHHEKALEDANSCLELCPGFIKALFRKGLALHAMKRYDEARPLLAQCLTKEPNNKQIQQALRFCEVNLEKERRKRMG</sequence>
<evidence type="ECO:0000256" key="1">
    <source>
        <dbReference type="ARBA" id="ARBA00022737"/>
    </source>
</evidence>
<dbReference type="GO" id="GO:0051879">
    <property type="term" value="F:Hsp90 protein binding"/>
    <property type="evidence" value="ECO:0007669"/>
    <property type="project" value="TreeGrafter"/>
</dbReference>
<feature type="compositionally biased region" description="Basic and acidic residues" evidence="4">
    <location>
        <begin position="68"/>
        <end position="92"/>
    </location>
</feature>